<organism evidence="3 4">
    <name type="scientific">Psilocybe cf. subviscida</name>
    <dbReference type="NCBI Taxonomy" id="2480587"/>
    <lineage>
        <taxon>Eukaryota</taxon>
        <taxon>Fungi</taxon>
        <taxon>Dikarya</taxon>
        <taxon>Basidiomycota</taxon>
        <taxon>Agaricomycotina</taxon>
        <taxon>Agaricomycetes</taxon>
        <taxon>Agaricomycetidae</taxon>
        <taxon>Agaricales</taxon>
        <taxon>Agaricineae</taxon>
        <taxon>Strophariaceae</taxon>
        <taxon>Psilocybe</taxon>
    </lineage>
</organism>
<evidence type="ECO:0000256" key="2">
    <source>
        <dbReference type="SAM" id="MobiDB-lite"/>
    </source>
</evidence>
<dbReference type="OrthoDB" id="3363533at2759"/>
<protein>
    <submittedName>
        <fullName evidence="3">Uncharacterized protein</fullName>
    </submittedName>
</protein>
<feature type="region of interest" description="Disordered" evidence="2">
    <location>
        <begin position="144"/>
        <end position="258"/>
    </location>
</feature>
<evidence type="ECO:0000313" key="3">
    <source>
        <dbReference type="EMBL" id="KAF5312175.1"/>
    </source>
</evidence>
<reference evidence="3 4" key="1">
    <citation type="journal article" date="2020" name="ISME J.">
        <title>Uncovering the hidden diversity of litter-decomposition mechanisms in mushroom-forming fungi.</title>
        <authorList>
            <person name="Floudas D."/>
            <person name="Bentzer J."/>
            <person name="Ahren D."/>
            <person name="Johansson T."/>
            <person name="Persson P."/>
            <person name="Tunlid A."/>
        </authorList>
    </citation>
    <scope>NUCLEOTIDE SEQUENCE [LARGE SCALE GENOMIC DNA]</scope>
    <source>
        <strain evidence="3 4">CBS 101986</strain>
    </source>
</reference>
<keyword evidence="1" id="KW-0175">Coiled coil</keyword>
<feature type="compositionally biased region" description="Polar residues" evidence="2">
    <location>
        <begin position="240"/>
        <end position="249"/>
    </location>
</feature>
<proteinExistence type="predicted"/>
<gene>
    <name evidence="3" type="ORF">D9619_002447</name>
</gene>
<dbReference type="Proteomes" id="UP000567179">
    <property type="component" value="Unassembled WGS sequence"/>
</dbReference>
<accession>A0A8H5ETQ9</accession>
<name>A0A8H5ETQ9_9AGAR</name>
<feature type="compositionally biased region" description="Low complexity" evidence="2">
    <location>
        <begin position="215"/>
        <end position="224"/>
    </location>
</feature>
<sequence>MRRAQSVRNHMARPSLALAADDLGVLREGDESNEDVLRRQLVDKDRECDRVRLSLRSRCDMELNMTVAALQQQLKLRPPEEEIKKLREEQQSLDVLMLGYQRENEKSMAIIEQYKNREKMLERELNRLAGDNWRSALEIPPSAMPRSGTLSHHHRSNTISISSPYSSHSHSHSYSQSQSYSPGSSSWLGDTTLTGNAMGRSRSPSPTMRPHQRRQQQQQQHSRQNSTQDDGDDDNNNDDASPQQAQQRALQGREEREARDAAQRAALLAQIEQMRVFILGMEKRLDVREEKLGKTLEKAESESRRYEEAAVAASLKAA</sequence>
<feature type="coiled-coil region" evidence="1">
    <location>
        <begin position="289"/>
        <end position="316"/>
    </location>
</feature>
<dbReference type="EMBL" id="JAACJJ010000056">
    <property type="protein sequence ID" value="KAF5312175.1"/>
    <property type="molecule type" value="Genomic_DNA"/>
</dbReference>
<feature type="coiled-coil region" evidence="1">
    <location>
        <begin position="104"/>
        <end position="131"/>
    </location>
</feature>
<evidence type="ECO:0000313" key="4">
    <source>
        <dbReference type="Proteomes" id="UP000567179"/>
    </source>
</evidence>
<dbReference type="AlphaFoldDB" id="A0A8H5ETQ9"/>
<feature type="compositionally biased region" description="Low complexity" evidence="2">
    <location>
        <begin position="159"/>
        <end position="186"/>
    </location>
</feature>
<keyword evidence="4" id="KW-1185">Reference proteome</keyword>
<comment type="caution">
    <text evidence="3">The sequence shown here is derived from an EMBL/GenBank/DDBJ whole genome shotgun (WGS) entry which is preliminary data.</text>
</comment>
<evidence type="ECO:0000256" key="1">
    <source>
        <dbReference type="SAM" id="Coils"/>
    </source>
</evidence>